<dbReference type="Proteomes" id="UP001139411">
    <property type="component" value="Unassembled WGS sequence"/>
</dbReference>
<dbReference type="InterPro" id="IPR024775">
    <property type="entry name" value="DinB-like"/>
</dbReference>
<evidence type="ECO:0000313" key="3">
    <source>
        <dbReference type="Proteomes" id="UP001139411"/>
    </source>
</evidence>
<dbReference type="Pfam" id="PF12867">
    <property type="entry name" value="DinB_2"/>
    <property type="match status" value="1"/>
</dbReference>
<dbReference type="EMBL" id="JAKFFV010000002">
    <property type="protein sequence ID" value="MCF2496992.1"/>
    <property type="molecule type" value="Genomic_DNA"/>
</dbReference>
<sequence length="172" mass="19202">MQNQPKPEVWLRGPLPEISDYLQPAAHALLQAQEEINAKLSNFPVALLWERPADVASVGFHLQHLTGVLDRLFTYARAESLSENQLAYLKSEGQPLSSASALNELLDAFNRQILIALIQLKHTDEETLTQIRYVGRAMLPSTHLGLLFHAAEHTQRHTGQLLVTARILKQGA</sequence>
<gene>
    <name evidence="2" type="ORF">L0661_01645</name>
</gene>
<protein>
    <submittedName>
        <fullName evidence="2">DinB family protein</fullName>
    </submittedName>
</protein>
<dbReference type="AlphaFoldDB" id="A0A9X1QAN5"/>
<dbReference type="Gene3D" id="1.20.120.450">
    <property type="entry name" value="dinb family like domain"/>
    <property type="match status" value="1"/>
</dbReference>
<evidence type="ECO:0000259" key="1">
    <source>
        <dbReference type="Pfam" id="PF12867"/>
    </source>
</evidence>
<accession>A0A9X1QAN5</accession>
<reference evidence="2" key="1">
    <citation type="submission" date="2022-01" db="EMBL/GenBank/DDBJ databases">
        <title>Novel species in genus Dyadobacter.</title>
        <authorList>
            <person name="Ma C."/>
        </authorList>
    </citation>
    <scope>NUCLEOTIDE SEQUENCE</scope>
    <source>
        <strain evidence="2">CY357</strain>
    </source>
</reference>
<organism evidence="2 3">
    <name type="scientific">Dyadobacter chenhuakuii</name>
    <dbReference type="NCBI Taxonomy" id="2909339"/>
    <lineage>
        <taxon>Bacteria</taxon>
        <taxon>Pseudomonadati</taxon>
        <taxon>Bacteroidota</taxon>
        <taxon>Cytophagia</taxon>
        <taxon>Cytophagales</taxon>
        <taxon>Spirosomataceae</taxon>
        <taxon>Dyadobacter</taxon>
    </lineage>
</organism>
<dbReference type="RefSeq" id="WP_235176554.1">
    <property type="nucleotide sequence ID" value="NZ_JAKFFV010000002.1"/>
</dbReference>
<dbReference type="SUPFAM" id="SSF109854">
    <property type="entry name" value="DinB/YfiT-like putative metalloenzymes"/>
    <property type="match status" value="1"/>
</dbReference>
<evidence type="ECO:0000313" key="2">
    <source>
        <dbReference type="EMBL" id="MCF2496992.1"/>
    </source>
</evidence>
<comment type="caution">
    <text evidence="2">The sequence shown here is derived from an EMBL/GenBank/DDBJ whole genome shotgun (WGS) entry which is preliminary data.</text>
</comment>
<proteinExistence type="predicted"/>
<dbReference type="InterPro" id="IPR034660">
    <property type="entry name" value="DinB/YfiT-like"/>
</dbReference>
<name>A0A9X1QAN5_9BACT</name>
<feature type="domain" description="DinB-like" evidence="1">
    <location>
        <begin position="29"/>
        <end position="161"/>
    </location>
</feature>